<protein>
    <submittedName>
        <fullName evidence="3">Uncharacterized protein</fullName>
    </submittedName>
</protein>
<gene>
    <name evidence="3" type="ORF">Z968_02335</name>
</gene>
<keyword evidence="1" id="KW-0472">Membrane</keyword>
<name>A0A0A0IBE9_CLONO</name>
<dbReference type="AlphaFoldDB" id="A0A0A0IBE9"/>
<keyword evidence="2" id="KW-0732">Signal</keyword>
<evidence type="ECO:0000256" key="1">
    <source>
        <dbReference type="SAM" id="Phobius"/>
    </source>
</evidence>
<evidence type="ECO:0000256" key="2">
    <source>
        <dbReference type="SAM" id="SignalP"/>
    </source>
</evidence>
<feature type="chain" id="PRO_5001963627" evidence="2">
    <location>
        <begin position="24"/>
        <end position="239"/>
    </location>
</feature>
<accession>A0A0A0IBE9</accession>
<evidence type="ECO:0000313" key="4">
    <source>
        <dbReference type="Proteomes" id="UP000030012"/>
    </source>
</evidence>
<evidence type="ECO:0000313" key="3">
    <source>
        <dbReference type="EMBL" id="KGM97853.1"/>
    </source>
</evidence>
<dbReference type="RefSeq" id="WP_039252776.1">
    <property type="nucleotide sequence ID" value="NZ_JENJ01000006.1"/>
</dbReference>
<feature type="signal peptide" evidence="2">
    <location>
        <begin position="1"/>
        <end position="23"/>
    </location>
</feature>
<dbReference type="Proteomes" id="UP000030012">
    <property type="component" value="Unassembled WGS sequence"/>
</dbReference>
<feature type="transmembrane region" description="Helical" evidence="1">
    <location>
        <begin position="210"/>
        <end position="228"/>
    </location>
</feature>
<comment type="caution">
    <text evidence="3">The sequence shown here is derived from an EMBL/GenBank/DDBJ whole genome shotgun (WGS) entry which is preliminary data.</text>
</comment>
<keyword evidence="1" id="KW-0812">Transmembrane</keyword>
<sequence>MKKIKFALLTVVFTSMFSISAYAMDLGKLEKVEDTLVPDGKNAVISQKITAVTNDKGEVAFPLYSKSKILKVESIKGNISEKQKKVEYGDEKYNLIVFKEKNSQVIFEVAMNKENGYKGKKAKIGDTFPGGAVAIEHKVVNTSPNTIKSYSTKIAVPKGKELLNIVGYDAKKDYKVTEENGYIFGGFDFGSVNSGKETKFAINTFSPLKVHRIIVWVGAVVLSVAFMLKNKHLLKGKKA</sequence>
<dbReference type="EMBL" id="JENJ01000006">
    <property type="protein sequence ID" value="KGM97853.1"/>
    <property type="molecule type" value="Genomic_DNA"/>
</dbReference>
<dbReference type="OrthoDB" id="2028414at2"/>
<organism evidence="3 4">
    <name type="scientific">Clostridium novyi A str. 4552</name>
    <dbReference type="NCBI Taxonomy" id="1444289"/>
    <lineage>
        <taxon>Bacteria</taxon>
        <taxon>Bacillati</taxon>
        <taxon>Bacillota</taxon>
        <taxon>Clostridia</taxon>
        <taxon>Eubacteriales</taxon>
        <taxon>Clostridiaceae</taxon>
        <taxon>Clostridium</taxon>
    </lineage>
</organism>
<reference evidence="3 4" key="1">
    <citation type="submission" date="2014-01" db="EMBL/GenBank/DDBJ databases">
        <title>Plasmidome dynamics in the species complex Clostridium novyi sensu lato converts strains of independent lineages into distinctly different pathogens.</title>
        <authorList>
            <person name="Skarin H."/>
            <person name="Segerman B."/>
        </authorList>
    </citation>
    <scope>NUCLEOTIDE SEQUENCE [LARGE SCALE GENOMIC DNA]</scope>
    <source>
        <strain evidence="3 4">4552</strain>
    </source>
</reference>
<proteinExistence type="predicted"/>
<keyword evidence="1" id="KW-1133">Transmembrane helix</keyword>